<gene>
    <name evidence="3" type="ORF">V1633_16150</name>
</gene>
<reference evidence="3 4" key="1">
    <citation type="submission" date="2024-01" db="EMBL/GenBank/DDBJ databases">
        <title>Genome insights into Plantactinospora sonchi sp. nov.</title>
        <authorList>
            <person name="Wang L."/>
        </authorList>
    </citation>
    <scope>NUCLEOTIDE SEQUENCE [LARGE SCALE GENOMIC DNA]</scope>
    <source>
        <strain evidence="3 4">NEAU-QY2</strain>
    </source>
</reference>
<feature type="region of interest" description="Disordered" evidence="1">
    <location>
        <begin position="431"/>
        <end position="454"/>
    </location>
</feature>
<accession>A0ABU7RU38</accession>
<dbReference type="Proteomes" id="UP001332243">
    <property type="component" value="Unassembled WGS sequence"/>
</dbReference>
<evidence type="ECO:0000256" key="2">
    <source>
        <dbReference type="SAM" id="Phobius"/>
    </source>
</evidence>
<feature type="transmembrane region" description="Helical" evidence="2">
    <location>
        <begin position="44"/>
        <end position="63"/>
    </location>
</feature>
<proteinExistence type="predicted"/>
<keyword evidence="2" id="KW-0812">Transmembrane</keyword>
<protein>
    <recommendedName>
        <fullName evidence="5">LigA protein</fullName>
    </recommendedName>
</protein>
<evidence type="ECO:0000313" key="3">
    <source>
        <dbReference type="EMBL" id="MEE6260023.1"/>
    </source>
</evidence>
<keyword evidence="2" id="KW-0472">Membrane</keyword>
<dbReference type="RefSeq" id="WP_331215126.1">
    <property type="nucleotide sequence ID" value="NZ_JAZGQK010000012.1"/>
</dbReference>
<dbReference type="EMBL" id="JAZGQK010000012">
    <property type="protein sequence ID" value="MEE6260023.1"/>
    <property type="molecule type" value="Genomic_DNA"/>
</dbReference>
<organism evidence="3 4">
    <name type="scientific">Plantactinospora sonchi</name>
    <dbReference type="NCBI Taxonomy" id="1544735"/>
    <lineage>
        <taxon>Bacteria</taxon>
        <taxon>Bacillati</taxon>
        <taxon>Actinomycetota</taxon>
        <taxon>Actinomycetes</taxon>
        <taxon>Micromonosporales</taxon>
        <taxon>Micromonosporaceae</taxon>
        <taxon>Plantactinospora</taxon>
    </lineage>
</organism>
<sequence>MSMDTDRLGLAMREATDDLDLEPGFTDRVVRGGRRRTTHRRIRLVAAATAMVALAGVGAVTTLPDRAANQVAGQSSDQRLARPTGGDLAEDQQFLDQATKAWKEGVHNSHNAERGIFDDLRGEPHVYWAGTTPAGPAAVVLQRAFLHPSAGLAEDEGNQWQTLVGLVAVDPDDGKLKLVGDQYQANGDPAPGHFQFGPGNRTVLVVDRDSPLYFSAKPLFQPDGKVVRDWQPMTVTDGVAVTQVPEDTASSGVRVLARATRPAPGDMSPDGLLQLDPASDYPAGGSLPTFDNRRLPWPVTAAGATPSPGAGGDRVIRVGANPTVPGDVINSLGPLLTGRGFVDLGIRFAAPGSWSVAAGLPDGRTALVGEYQQENNASKLYAVLVDRAGQVQDVRYGGPIDPAAPLPVAIRMPDGQGWVVAAHGTHLRYRSAPDGRSVGGAARVRTVPRAGNPR</sequence>
<keyword evidence="4" id="KW-1185">Reference proteome</keyword>
<name>A0ABU7RU38_9ACTN</name>
<evidence type="ECO:0008006" key="5">
    <source>
        <dbReference type="Google" id="ProtNLM"/>
    </source>
</evidence>
<evidence type="ECO:0000256" key="1">
    <source>
        <dbReference type="SAM" id="MobiDB-lite"/>
    </source>
</evidence>
<evidence type="ECO:0000313" key="4">
    <source>
        <dbReference type="Proteomes" id="UP001332243"/>
    </source>
</evidence>
<comment type="caution">
    <text evidence="3">The sequence shown here is derived from an EMBL/GenBank/DDBJ whole genome shotgun (WGS) entry which is preliminary data.</text>
</comment>
<keyword evidence="2" id="KW-1133">Transmembrane helix</keyword>